<evidence type="ECO:0000259" key="8">
    <source>
        <dbReference type="PROSITE" id="PS51140"/>
    </source>
</evidence>
<dbReference type="PANTHER" id="PTHR43066">
    <property type="entry name" value="RHOMBOID-RELATED PROTEIN"/>
    <property type="match status" value="1"/>
</dbReference>
<dbReference type="OrthoDB" id="272778at2759"/>
<dbReference type="SMART" id="SM00165">
    <property type="entry name" value="UBA"/>
    <property type="match status" value="1"/>
</dbReference>
<feature type="domain" description="CUE" evidence="8">
    <location>
        <begin position="251"/>
        <end position="294"/>
    </location>
</feature>
<dbReference type="InterPro" id="IPR015940">
    <property type="entry name" value="UBA"/>
</dbReference>
<dbReference type="PANTHER" id="PTHR43066:SF21">
    <property type="entry name" value="UBIQUITIN-ASSOCIATED DOMAIN-CONTAINING PROTEIN 2"/>
    <property type="match status" value="1"/>
</dbReference>
<keyword evidence="3 6" id="KW-1133">Transmembrane helix</keyword>
<dbReference type="AlphaFoldDB" id="A0A9N8ZLJ7"/>
<feature type="transmembrane region" description="Helical" evidence="6">
    <location>
        <begin position="156"/>
        <end position="175"/>
    </location>
</feature>
<comment type="subcellular location">
    <subcellularLocation>
        <location evidence="1">Membrane</location>
        <topology evidence="1">Multi-pass membrane protein</topology>
    </subcellularLocation>
</comment>
<evidence type="ECO:0000256" key="3">
    <source>
        <dbReference type="ARBA" id="ARBA00022989"/>
    </source>
</evidence>
<evidence type="ECO:0000313" key="9">
    <source>
        <dbReference type="EMBL" id="CAG8499808.1"/>
    </source>
</evidence>
<feature type="domain" description="UBA" evidence="7">
    <location>
        <begin position="250"/>
        <end position="292"/>
    </location>
</feature>
<keyword evidence="10" id="KW-1185">Reference proteome</keyword>
<evidence type="ECO:0000256" key="1">
    <source>
        <dbReference type="ARBA" id="ARBA00004141"/>
    </source>
</evidence>
<name>A0A9N8ZLJ7_9GLOM</name>
<proteinExistence type="predicted"/>
<dbReference type="PROSITE" id="PS50030">
    <property type="entry name" value="UBA"/>
    <property type="match status" value="1"/>
</dbReference>
<protein>
    <submittedName>
        <fullName evidence="9">1281_t:CDS:1</fullName>
    </submittedName>
</protein>
<dbReference type="GO" id="GO:0043130">
    <property type="term" value="F:ubiquitin binding"/>
    <property type="evidence" value="ECO:0007669"/>
    <property type="project" value="InterPro"/>
</dbReference>
<dbReference type="Gene3D" id="1.20.1540.10">
    <property type="entry name" value="Rhomboid-like"/>
    <property type="match status" value="1"/>
</dbReference>
<sequence length="294" mass="32402">MFSAGPSGILGGCTLATALLDFKPLLHLQLIPNITEQHEFWRLISSHCAFASSGEVLLGGLVLYNLRTIERQFGTSKYAAFLFASSAISTILELGALWAGKYFGLNYIPGGPYAMIFAGLYQYQRVVPSTPLFTFLGVTISSKFIVYSLGLQLLGFHYPASSVAALCGILAGVIYQSEYLGLKKWRLPGFLNHFASRFILPLLSTNSTRRCTTTGGNVILDQQRRMTQDHSRRRGPQYHRDPPLPPPSAAVTEEQIATLQAMFPQSSYSHIAQAIQSANNDINRAAQFLLDHPR</sequence>
<evidence type="ECO:0000256" key="6">
    <source>
        <dbReference type="SAM" id="Phobius"/>
    </source>
</evidence>
<feature type="region of interest" description="Disordered" evidence="5">
    <location>
        <begin position="221"/>
        <end position="249"/>
    </location>
</feature>
<gene>
    <name evidence="9" type="ORF">ALEPTO_LOCUS3426</name>
</gene>
<keyword evidence="4 6" id="KW-0472">Membrane</keyword>
<dbReference type="InterPro" id="IPR003892">
    <property type="entry name" value="CUE"/>
</dbReference>
<accession>A0A9N8ZLJ7</accession>
<dbReference type="InterPro" id="IPR009060">
    <property type="entry name" value="UBA-like_sf"/>
</dbReference>
<dbReference type="CDD" id="cd14279">
    <property type="entry name" value="CUE"/>
    <property type="match status" value="1"/>
</dbReference>
<dbReference type="EMBL" id="CAJVPS010000631">
    <property type="protein sequence ID" value="CAG8499808.1"/>
    <property type="molecule type" value="Genomic_DNA"/>
</dbReference>
<dbReference type="GO" id="GO:0004252">
    <property type="term" value="F:serine-type endopeptidase activity"/>
    <property type="evidence" value="ECO:0007669"/>
    <property type="project" value="TreeGrafter"/>
</dbReference>
<evidence type="ECO:0000256" key="4">
    <source>
        <dbReference type="ARBA" id="ARBA00023136"/>
    </source>
</evidence>
<dbReference type="InterPro" id="IPR035952">
    <property type="entry name" value="Rhomboid-like_sf"/>
</dbReference>
<evidence type="ECO:0000259" key="7">
    <source>
        <dbReference type="PROSITE" id="PS50030"/>
    </source>
</evidence>
<organism evidence="9 10">
    <name type="scientific">Ambispora leptoticha</name>
    <dbReference type="NCBI Taxonomy" id="144679"/>
    <lineage>
        <taxon>Eukaryota</taxon>
        <taxon>Fungi</taxon>
        <taxon>Fungi incertae sedis</taxon>
        <taxon>Mucoromycota</taxon>
        <taxon>Glomeromycotina</taxon>
        <taxon>Glomeromycetes</taxon>
        <taxon>Archaeosporales</taxon>
        <taxon>Ambisporaceae</taxon>
        <taxon>Ambispora</taxon>
    </lineage>
</organism>
<dbReference type="SUPFAM" id="SSF46934">
    <property type="entry name" value="UBA-like"/>
    <property type="match status" value="1"/>
</dbReference>
<comment type="caution">
    <text evidence="9">The sequence shown here is derived from an EMBL/GenBank/DDBJ whole genome shotgun (WGS) entry which is preliminary data.</text>
</comment>
<dbReference type="SUPFAM" id="SSF144091">
    <property type="entry name" value="Rhomboid-like"/>
    <property type="match status" value="1"/>
</dbReference>
<evidence type="ECO:0000256" key="5">
    <source>
        <dbReference type="SAM" id="MobiDB-lite"/>
    </source>
</evidence>
<evidence type="ECO:0000256" key="2">
    <source>
        <dbReference type="ARBA" id="ARBA00022692"/>
    </source>
</evidence>
<feature type="transmembrane region" description="Helical" evidence="6">
    <location>
        <begin position="78"/>
        <end position="99"/>
    </location>
</feature>
<evidence type="ECO:0000313" key="10">
    <source>
        <dbReference type="Proteomes" id="UP000789508"/>
    </source>
</evidence>
<reference evidence="9" key="1">
    <citation type="submission" date="2021-06" db="EMBL/GenBank/DDBJ databases">
        <authorList>
            <person name="Kallberg Y."/>
            <person name="Tangrot J."/>
            <person name="Rosling A."/>
        </authorList>
    </citation>
    <scope>NUCLEOTIDE SEQUENCE</scope>
    <source>
        <strain evidence="9">FL130A</strain>
    </source>
</reference>
<dbReference type="GO" id="GO:0016020">
    <property type="term" value="C:membrane"/>
    <property type="evidence" value="ECO:0007669"/>
    <property type="project" value="UniProtKB-SubCell"/>
</dbReference>
<dbReference type="PROSITE" id="PS51140">
    <property type="entry name" value="CUE"/>
    <property type="match status" value="1"/>
</dbReference>
<feature type="transmembrane region" description="Helical" evidence="6">
    <location>
        <begin position="44"/>
        <end position="66"/>
    </location>
</feature>
<dbReference type="Proteomes" id="UP000789508">
    <property type="component" value="Unassembled WGS sequence"/>
</dbReference>
<keyword evidence="2 6" id="KW-0812">Transmembrane</keyword>